<evidence type="ECO:0000256" key="2">
    <source>
        <dbReference type="ARBA" id="ARBA00022448"/>
    </source>
</evidence>
<dbReference type="SMART" id="SM00382">
    <property type="entry name" value="AAA"/>
    <property type="match status" value="1"/>
</dbReference>
<feature type="domain" description="ABC transporter" evidence="6">
    <location>
        <begin position="5"/>
        <end position="232"/>
    </location>
</feature>
<name>A0A7W0C857_9BACT</name>
<dbReference type="CDD" id="cd03230">
    <property type="entry name" value="ABC_DR_subfamily_A"/>
    <property type="match status" value="1"/>
</dbReference>
<dbReference type="RefSeq" id="WP_181550633.1">
    <property type="nucleotide sequence ID" value="NZ_JACDUS010000003.1"/>
</dbReference>
<dbReference type="EMBL" id="JACDUS010000003">
    <property type="protein sequence ID" value="MBA2880961.1"/>
    <property type="molecule type" value="Genomic_DNA"/>
</dbReference>
<dbReference type="GO" id="GO:0016887">
    <property type="term" value="F:ATP hydrolysis activity"/>
    <property type="evidence" value="ECO:0007669"/>
    <property type="project" value="InterPro"/>
</dbReference>
<dbReference type="InterPro" id="IPR003439">
    <property type="entry name" value="ABC_transporter-like_ATP-bd"/>
</dbReference>
<comment type="similarity">
    <text evidence="1">Belongs to the ABC transporter superfamily.</text>
</comment>
<dbReference type="AlphaFoldDB" id="A0A7W0C857"/>
<dbReference type="PANTHER" id="PTHR42711:SF5">
    <property type="entry name" value="ABC TRANSPORTER ATP-BINDING PROTEIN NATA"/>
    <property type="match status" value="1"/>
</dbReference>
<dbReference type="InterPro" id="IPR027417">
    <property type="entry name" value="P-loop_NTPase"/>
</dbReference>
<gene>
    <name evidence="7" type="ORF">HNR65_001287</name>
</gene>
<dbReference type="GO" id="GO:0005524">
    <property type="term" value="F:ATP binding"/>
    <property type="evidence" value="ECO:0007669"/>
    <property type="project" value="UniProtKB-KW"/>
</dbReference>
<protein>
    <submittedName>
        <fullName evidence="7">ABC-2 type transport system ATP-binding protein</fullName>
    </submittedName>
</protein>
<evidence type="ECO:0000256" key="1">
    <source>
        <dbReference type="ARBA" id="ARBA00005417"/>
    </source>
</evidence>
<evidence type="ECO:0000256" key="4">
    <source>
        <dbReference type="ARBA" id="ARBA00022741"/>
    </source>
</evidence>
<accession>A0A7W0C857</accession>
<keyword evidence="3" id="KW-0536">Nodulation</keyword>
<dbReference type="InterPro" id="IPR017871">
    <property type="entry name" value="ABC_transporter-like_CS"/>
</dbReference>
<evidence type="ECO:0000313" key="7">
    <source>
        <dbReference type="EMBL" id="MBA2880961.1"/>
    </source>
</evidence>
<evidence type="ECO:0000259" key="6">
    <source>
        <dbReference type="PROSITE" id="PS50893"/>
    </source>
</evidence>
<dbReference type="Proteomes" id="UP000525298">
    <property type="component" value="Unassembled WGS sequence"/>
</dbReference>
<dbReference type="InterPro" id="IPR003593">
    <property type="entry name" value="AAA+_ATPase"/>
</dbReference>
<dbReference type="PANTHER" id="PTHR42711">
    <property type="entry name" value="ABC TRANSPORTER ATP-BINDING PROTEIN"/>
    <property type="match status" value="1"/>
</dbReference>
<comment type="caution">
    <text evidence="7">The sequence shown here is derived from an EMBL/GenBank/DDBJ whole genome shotgun (WGS) entry which is preliminary data.</text>
</comment>
<evidence type="ECO:0000313" key="8">
    <source>
        <dbReference type="Proteomes" id="UP000525298"/>
    </source>
</evidence>
<keyword evidence="2" id="KW-0813">Transport</keyword>
<keyword evidence="5 7" id="KW-0067">ATP-binding</keyword>
<proteinExistence type="inferred from homology"/>
<dbReference type="Pfam" id="PF00005">
    <property type="entry name" value="ABC_tran"/>
    <property type="match status" value="1"/>
</dbReference>
<dbReference type="SUPFAM" id="SSF52540">
    <property type="entry name" value="P-loop containing nucleoside triphosphate hydrolases"/>
    <property type="match status" value="1"/>
</dbReference>
<organism evidence="7 8">
    <name type="scientific">Desulfosalsimonas propionicica</name>
    <dbReference type="NCBI Taxonomy" id="332175"/>
    <lineage>
        <taxon>Bacteria</taxon>
        <taxon>Pseudomonadati</taxon>
        <taxon>Thermodesulfobacteriota</taxon>
        <taxon>Desulfobacteria</taxon>
        <taxon>Desulfobacterales</taxon>
        <taxon>Desulfosalsimonadaceae</taxon>
        <taxon>Desulfosalsimonas</taxon>
    </lineage>
</organism>
<dbReference type="PROSITE" id="PS00211">
    <property type="entry name" value="ABC_TRANSPORTER_1"/>
    <property type="match status" value="1"/>
</dbReference>
<reference evidence="7 8" key="1">
    <citation type="submission" date="2020-07" db="EMBL/GenBank/DDBJ databases">
        <title>Genomic Encyclopedia of Type Strains, Phase IV (KMG-IV): sequencing the most valuable type-strain genomes for metagenomic binning, comparative biology and taxonomic classification.</title>
        <authorList>
            <person name="Goeker M."/>
        </authorList>
    </citation>
    <scope>NUCLEOTIDE SEQUENCE [LARGE SCALE GENOMIC DNA]</scope>
    <source>
        <strain evidence="7 8">DSM 17721</strain>
    </source>
</reference>
<sequence length="309" mass="34863">MNSLIEAIDVYKSFNGVKAVNGVDLRIRPGQFTALLGPNGAGKTTLVEMIEGIQAPDHGEIRILGRPWKGNEQYLRRRIGLCLQETRFMDKLSVWETLRLFASFFGLGKARVKEILALSGLAAKHSQRVVHLSGGQRQRLALGISLLNNPQVLLLDEPTTGLDPNARREIWSILLDLKKNTRTCLVLTTHYMEEAEKLCEHIQIMDQGRVLREGSLQDLLEDTQAEKIIEFTIDNPDHAGPELLENAPFAVQWDSVAGRGTVAISDIEHQLPVFLDFLKNRGLHLKNMECRRKTLDDLFTEMTGRRLHD</sequence>
<keyword evidence="8" id="KW-1185">Reference proteome</keyword>
<dbReference type="PROSITE" id="PS50893">
    <property type="entry name" value="ABC_TRANSPORTER_2"/>
    <property type="match status" value="1"/>
</dbReference>
<evidence type="ECO:0000256" key="3">
    <source>
        <dbReference type="ARBA" id="ARBA00022458"/>
    </source>
</evidence>
<evidence type="ECO:0000256" key="5">
    <source>
        <dbReference type="ARBA" id="ARBA00022840"/>
    </source>
</evidence>
<keyword evidence="4" id="KW-0547">Nucleotide-binding</keyword>
<dbReference type="Gene3D" id="3.40.50.300">
    <property type="entry name" value="P-loop containing nucleotide triphosphate hydrolases"/>
    <property type="match status" value="1"/>
</dbReference>
<dbReference type="InterPro" id="IPR050763">
    <property type="entry name" value="ABC_transporter_ATP-binding"/>
</dbReference>